<protein>
    <submittedName>
        <fullName evidence="4">DUF1214 domain-containing protein</fullName>
    </submittedName>
</protein>
<dbReference type="Gene3D" id="2.60.40.1610">
    <property type="entry name" value="Domain of unknown function DUF1254"/>
    <property type="match status" value="1"/>
</dbReference>
<reference evidence="4" key="1">
    <citation type="submission" date="2022-11" db="EMBL/GenBank/DDBJ databases">
        <title>Pseudomonas triclosanedens sp. nov., a triclosan degrader isolated from activated sludge.</title>
        <authorList>
            <person name="Yin Y."/>
            <person name="Lu Z."/>
        </authorList>
    </citation>
    <scope>NUCLEOTIDE SEQUENCE</scope>
    <source>
        <strain evidence="4">ZM23</strain>
    </source>
</reference>
<dbReference type="Proteomes" id="UP001163624">
    <property type="component" value="Chromosome"/>
</dbReference>
<accession>A0ABY6ZS70</accession>
<dbReference type="InterPro" id="IPR037050">
    <property type="entry name" value="DUF1254_sf"/>
</dbReference>
<evidence type="ECO:0000313" key="5">
    <source>
        <dbReference type="Proteomes" id="UP001163624"/>
    </source>
</evidence>
<feature type="transmembrane region" description="Helical" evidence="1">
    <location>
        <begin position="23"/>
        <end position="43"/>
    </location>
</feature>
<name>A0ABY6ZS70_9PSED</name>
<dbReference type="EMBL" id="CP113432">
    <property type="protein sequence ID" value="WAI47593.1"/>
    <property type="molecule type" value="Genomic_DNA"/>
</dbReference>
<evidence type="ECO:0000313" key="4">
    <source>
        <dbReference type="EMBL" id="WAI47593.1"/>
    </source>
</evidence>
<dbReference type="PANTHER" id="PTHR36509">
    <property type="entry name" value="BLL3101 PROTEIN"/>
    <property type="match status" value="1"/>
</dbReference>
<dbReference type="Gene3D" id="2.60.120.600">
    <property type="entry name" value="Domain of unknown function DUF1214, C-terminal domain"/>
    <property type="match status" value="1"/>
</dbReference>
<evidence type="ECO:0000259" key="2">
    <source>
        <dbReference type="Pfam" id="PF06742"/>
    </source>
</evidence>
<keyword evidence="1" id="KW-0812">Transmembrane</keyword>
<feature type="domain" description="DUF1254" evidence="3">
    <location>
        <begin position="104"/>
        <end position="215"/>
    </location>
</feature>
<dbReference type="PROSITE" id="PS51318">
    <property type="entry name" value="TAT"/>
    <property type="match status" value="1"/>
</dbReference>
<evidence type="ECO:0000256" key="1">
    <source>
        <dbReference type="SAM" id="Phobius"/>
    </source>
</evidence>
<keyword evidence="1" id="KW-0472">Membrane</keyword>
<dbReference type="InterPro" id="IPR010679">
    <property type="entry name" value="DUF1254"/>
</dbReference>
<evidence type="ECO:0000259" key="3">
    <source>
        <dbReference type="Pfam" id="PF06863"/>
    </source>
</evidence>
<keyword evidence="1" id="KW-1133">Transmembrane helix</keyword>
<organism evidence="4 5">
    <name type="scientific">Pseudomonas triclosanedens</name>
    <dbReference type="NCBI Taxonomy" id="2961893"/>
    <lineage>
        <taxon>Bacteria</taxon>
        <taxon>Pseudomonadati</taxon>
        <taxon>Pseudomonadota</taxon>
        <taxon>Gammaproteobacteria</taxon>
        <taxon>Pseudomonadales</taxon>
        <taxon>Pseudomonadaceae</taxon>
        <taxon>Pseudomonas</taxon>
    </lineage>
</organism>
<sequence length="479" mass="53175">MSHPDANDPVAPIHFARRDILKALAAIGAAGATFSLSSLPSFATSQDRIYQLAMQAYVYGYPMVYFARYRYRLMMQAAPVTGQRYRWGEWTHKNAIVTPAVPGAPQTDTLYSVLWLDLRKEPYVLTVPAMDKRYWSLQLCDLLGVTCGLPTHRSLPAGGRIAVVGPDWDGKLPDNLDLVVRSPMAETFNVLRMFFADDADRLKVIGYQQGFHVAPLSAYLTGQTSVPGIAAELSELPQPEQDPLADLKTLQAMWLECPPPARDEALTATFAALALGTGAQGFEHLPADVQEALHRAEKDARQQVIAGTRALAGTHSANGWTIPRPRIGYYDDNDYLYRASITLLGTIALPASENPYYLLQKDGSGMALSGDARYELHFTRDEIPQAQAFWSLHAYTNRYTVIDNPLNRYAISDRSTGLQYTEDGGLVVYLQADDPGADKRGNWLPVKRGEPFWLIVRAYEPLGTIKDLSWQGPRLRKLA</sequence>
<dbReference type="InterPro" id="IPR010621">
    <property type="entry name" value="DUF1214"/>
</dbReference>
<dbReference type="RefSeq" id="WP_254475689.1">
    <property type="nucleotide sequence ID" value="NZ_CP113432.1"/>
</dbReference>
<keyword evidence="5" id="KW-1185">Reference proteome</keyword>
<proteinExistence type="predicted"/>
<dbReference type="Pfam" id="PF06742">
    <property type="entry name" value="DUF1214"/>
    <property type="match status" value="1"/>
</dbReference>
<gene>
    <name evidence="4" type="ORF">OU419_17625</name>
</gene>
<dbReference type="Pfam" id="PF06863">
    <property type="entry name" value="DUF1254"/>
    <property type="match status" value="1"/>
</dbReference>
<dbReference type="SUPFAM" id="SSF160935">
    <property type="entry name" value="VPA0735-like"/>
    <property type="match status" value="1"/>
</dbReference>
<dbReference type="PANTHER" id="PTHR36509:SF2">
    <property type="entry name" value="BLL3101 PROTEIN"/>
    <property type="match status" value="1"/>
</dbReference>
<feature type="transmembrane region" description="Helical" evidence="1">
    <location>
        <begin position="49"/>
        <end position="67"/>
    </location>
</feature>
<dbReference type="InterPro" id="IPR006311">
    <property type="entry name" value="TAT_signal"/>
</dbReference>
<dbReference type="InterPro" id="IPR037049">
    <property type="entry name" value="DUF1214_C_sf"/>
</dbReference>
<feature type="domain" description="DUF1214" evidence="2">
    <location>
        <begin position="355"/>
        <end position="461"/>
    </location>
</feature>